<proteinExistence type="predicted"/>
<evidence type="ECO:0000313" key="3">
    <source>
        <dbReference type="Proteomes" id="UP001642483"/>
    </source>
</evidence>
<dbReference type="InterPro" id="IPR005105">
    <property type="entry name" value="GlnD_Uridyltrans_N"/>
</dbReference>
<feature type="domain" description="Protein-PII uridylyltransferase N-terminal" evidence="1">
    <location>
        <begin position="37"/>
        <end position="115"/>
    </location>
</feature>
<sequence>MAEEMREETRENLQQLTDISYEVKKNEQISLESQKIENVKKIQSHITQTYIEIMKIISQEDETIMGHLPCKFAIAGMGSLARCEITPYSDFEHIILQEEGAQENKESFEEVLEHFHWR</sequence>
<dbReference type="Pfam" id="PF03445">
    <property type="entry name" value="DUF294"/>
    <property type="match status" value="1"/>
</dbReference>
<dbReference type="PANTHER" id="PTHR19959:SF119">
    <property type="entry name" value="FUNGAL LIPASE-LIKE DOMAIN-CONTAINING PROTEIN"/>
    <property type="match status" value="1"/>
</dbReference>
<organism evidence="2 3">
    <name type="scientific">Clavelina lepadiformis</name>
    <name type="common">Light-bulb sea squirt</name>
    <name type="synonym">Ascidia lepadiformis</name>
    <dbReference type="NCBI Taxonomy" id="159417"/>
    <lineage>
        <taxon>Eukaryota</taxon>
        <taxon>Metazoa</taxon>
        <taxon>Chordata</taxon>
        <taxon>Tunicata</taxon>
        <taxon>Ascidiacea</taxon>
        <taxon>Aplousobranchia</taxon>
        <taxon>Clavelinidae</taxon>
        <taxon>Clavelina</taxon>
    </lineage>
</organism>
<name>A0ABP0G533_CLALP</name>
<dbReference type="EMBL" id="CAWYQH010000101">
    <property type="protein sequence ID" value="CAK8685998.1"/>
    <property type="molecule type" value="Genomic_DNA"/>
</dbReference>
<evidence type="ECO:0000259" key="1">
    <source>
        <dbReference type="Pfam" id="PF03445"/>
    </source>
</evidence>
<evidence type="ECO:0000313" key="2">
    <source>
        <dbReference type="EMBL" id="CAK8685998.1"/>
    </source>
</evidence>
<protein>
    <recommendedName>
        <fullName evidence="1">Protein-PII uridylyltransferase N-terminal domain-containing protein</fullName>
    </recommendedName>
</protein>
<gene>
    <name evidence="2" type="ORF">CVLEPA_LOCUS17918</name>
</gene>
<keyword evidence="3" id="KW-1185">Reference proteome</keyword>
<accession>A0ABP0G533</accession>
<dbReference type="Proteomes" id="UP001642483">
    <property type="component" value="Unassembled WGS sequence"/>
</dbReference>
<reference evidence="2 3" key="1">
    <citation type="submission" date="2024-02" db="EMBL/GenBank/DDBJ databases">
        <authorList>
            <person name="Daric V."/>
            <person name="Darras S."/>
        </authorList>
    </citation>
    <scope>NUCLEOTIDE SEQUENCE [LARGE SCALE GENOMIC DNA]</scope>
</reference>
<dbReference type="PANTHER" id="PTHR19959">
    <property type="entry name" value="KINESIN LIGHT CHAIN"/>
    <property type="match status" value="1"/>
</dbReference>
<comment type="caution">
    <text evidence="2">The sequence shown here is derived from an EMBL/GenBank/DDBJ whole genome shotgun (WGS) entry which is preliminary data.</text>
</comment>